<evidence type="ECO:0000256" key="2">
    <source>
        <dbReference type="ARBA" id="ARBA00022679"/>
    </source>
</evidence>
<dbReference type="InterPro" id="IPR029063">
    <property type="entry name" value="SAM-dependent_MTases_sf"/>
</dbReference>
<keyword evidence="2 3" id="KW-0808">Transferase</keyword>
<proteinExistence type="predicted"/>
<comment type="caution">
    <text evidence="3">The sequence shown here is derived from an EMBL/GenBank/DDBJ whole genome shotgun (WGS) entry which is preliminary data.</text>
</comment>
<dbReference type="EC" id="2.1.1.290" evidence="3"/>
<dbReference type="InterPro" id="IPR007213">
    <property type="entry name" value="Ppm1/Ppm2/Tcmp"/>
</dbReference>
<keyword evidence="3" id="KW-0012">Acyltransferase</keyword>
<dbReference type="GO" id="GO:0008175">
    <property type="term" value="F:tRNA methyltransferase activity"/>
    <property type="evidence" value="ECO:0007669"/>
    <property type="project" value="TreeGrafter"/>
</dbReference>
<reference evidence="3" key="1">
    <citation type="submission" date="2021-03" db="EMBL/GenBank/DDBJ databases">
        <authorList>
            <person name="Bekaert M."/>
        </authorList>
    </citation>
    <scope>NUCLEOTIDE SEQUENCE</scope>
</reference>
<name>A0A8S3SUB6_MYTED</name>
<dbReference type="SUPFAM" id="SSF53335">
    <property type="entry name" value="S-adenosyl-L-methionine-dependent methyltransferases"/>
    <property type="match status" value="1"/>
</dbReference>
<gene>
    <name evidence="3" type="ORF">MEDL_33722</name>
</gene>
<dbReference type="GO" id="GO:0016746">
    <property type="term" value="F:acyltransferase activity"/>
    <property type="evidence" value="ECO:0007669"/>
    <property type="project" value="UniProtKB-KW"/>
</dbReference>
<dbReference type="PANTHER" id="PTHR46529:SF1">
    <property type="entry name" value="TRNA WYBUTOSINE-SYNTHESIZING PROTEIN 4"/>
    <property type="match status" value="1"/>
</dbReference>
<sequence>MMLICSLKVQGTNDSSIVSKCSMATAGYFNDPFLKEFVSKTAKRSPLINRGYFIRATAIDFLLKKFLSSDSKKKQILSLGAGFDSAYFRLKSQGLIDDVMFCEIDFCDVVKRKHTVISTNSTLNSLIPGYFTQSEKEDPLIEINTDGYKLLGVDLTQHNTLEALLKICGIDFDNPTLLLSECVLTYMTKRW</sequence>
<dbReference type="Proteomes" id="UP000683360">
    <property type="component" value="Unassembled WGS sequence"/>
</dbReference>
<evidence type="ECO:0000256" key="1">
    <source>
        <dbReference type="ARBA" id="ARBA00022603"/>
    </source>
</evidence>
<dbReference type="PANTHER" id="PTHR46529">
    <property type="entry name" value="TRNA WYBUTOSINE-SYNTHESIZING PROTEIN 4"/>
    <property type="match status" value="1"/>
</dbReference>
<dbReference type="AlphaFoldDB" id="A0A8S3SUB6"/>
<dbReference type="Pfam" id="PF04072">
    <property type="entry name" value="LCM"/>
    <property type="match status" value="1"/>
</dbReference>
<dbReference type="Gene3D" id="3.40.50.150">
    <property type="entry name" value="Vaccinia Virus protein VP39"/>
    <property type="match status" value="1"/>
</dbReference>
<evidence type="ECO:0000313" key="4">
    <source>
        <dbReference type="Proteomes" id="UP000683360"/>
    </source>
</evidence>
<dbReference type="GO" id="GO:0031591">
    <property type="term" value="P:wybutosine biosynthetic process"/>
    <property type="evidence" value="ECO:0007669"/>
    <property type="project" value="TreeGrafter"/>
</dbReference>
<dbReference type="OrthoDB" id="203237at2759"/>
<protein>
    <submittedName>
        <fullName evidence="3">PPM2</fullName>
        <ecNumber evidence="3">2.1.1.290</ecNumber>
        <ecNumber evidence="3">2.3.1.231</ecNumber>
    </submittedName>
</protein>
<accession>A0A8S3SUB6</accession>
<keyword evidence="1 3" id="KW-0489">Methyltransferase</keyword>
<dbReference type="EC" id="2.3.1.231" evidence="3"/>
<evidence type="ECO:0000313" key="3">
    <source>
        <dbReference type="EMBL" id="CAG2220229.1"/>
    </source>
</evidence>
<dbReference type="EMBL" id="CAJPWZ010001653">
    <property type="protein sequence ID" value="CAG2220229.1"/>
    <property type="molecule type" value="Genomic_DNA"/>
</dbReference>
<keyword evidence="4" id="KW-1185">Reference proteome</keyword>
<dbReference type="GO" id="GO:0030488">
    <property type="term" value="P:tRNA methylation"/>
    <property type="evidence" value="ECO:0007669"/>
    <property type="project" value="TreeGrafter"/>
</dbReference>
<organism evidence="3 4">
    <name type="scientific">Mytilus edulis</name>
    <name type="common">Blue mussel</name>
    <dbReference type="NCBI Taxonomy" id="6550"/>
    <lineage>
        <taxon>Eukaryota</taxon>
        <taxon>Metazoa</taxon>
        <taxon>Spiralia</taxon>
        <taxon>Lophotrochozoa</taxon>
        <taxon>Mollusca</taxon>
        <taxon>Bivalvia</taxon>
        <taxon>Autobranchia</taxon>
        <taxon>Pteriomorphia</taxon>
        <taxon>Mytilida</taxon>
        <taxon>Mytiloidea</taxon>
        <taxon>Mytilidae</taxon>
        <taxon>Mytilinae</taxon>
        <taxon>Mytilus</taxon>
    </lineage>
</organism>